<name>A0A2A2LW06_9BILA</name>
<dbReference type="AlphaFoldDB" id="A0A2A2LW06"/>
<evidence type="ECO:0000313" key="3">
    <source>
        <dbReference type="Proteomes" id="UP000218231"/>
    </source>
</evidence>
<organism evidence="2 3">
    <name type="scientific">Diploscapter pachys</name>
    <dbReference type="NCBI Taxonomy" id="2018661"/>
    <lineage>
        <taxon>Eukaryota</taxon>
        <taxon>Metazoa</taxon>
        <taxon>Ecdysozoa</taxon>
        <taxon>Nematoda</taxon>
        <taxon>Chromadorea</taxon>
        <taxon>Rhabditida</taxon>
        <taxon>Rhabditina</taxon>
        <taxon>Rhabditomorpha</taxon>
        <taxon>Rhabditoidea</taxon>
        <taxon>Rhabditidae</taxon>
        <taxon>Diploscapter</taxon>
    </lineage>
</organism>
<keyword evidence="3" id="KW-1185">Reference proteome</keyword>
<accession>A0A2A2LW06</accession>
<evidence type="ECO:0000256" key="1">
    <source>
        <dbReference type="SAM" id="MobiDB-lite"/>
    </source>
</evidence>
<protein>
    <submittedName>
        <fullName evidence="2">Uncharacterized protein</fullName>
    </submittedName>
</protein>
<feature type="compositionally biased region" description="Basic and acidic residues" evidence="1">
    <location>
        <begin position="69"/>
        <end position="81"/>
    </location>
</feature>
<feature type="region of interest" description="Disordered" evidence="1">
    <location>
        <begin position="58"/>
        <end position="91"/>
    </location>
</feature>
<sequence length="960" mass="111261">MAEFGADRALCRVETGLGDFLRAQMSGNSDDGFSDMPDWLQDELEFYGAQGKSRPELYFSAREPSNSVDKSETGRSSERPDSGISVKTPRRDWPLKEVTKNQIHPGICRYVVRESDMKLAELYAIKESEYKLKGENWILTDPRIITHLLDFLDLPPDFRISTRAATESPLYSIRNNKISIDDRYQFPDSDLRKTYGLSQVRNYGNLLLQTKTNLLKVIDLVKVLRVVPEIHGFWKIFLDFLDEYLQFHSVEVDVLRAQNFKKPDLLCSCDDLKDGVELVMWLVNPHLGKYSWTWKNMDTVWETMYRLWADPPEAWTKTQVKIIARLQYLMLPVLISSLEMLYSECVVPAYLKNQWFFEDNDIDPSFPKCHFTKEQTSSSLMWSDETLQEILSGVKARYRLNASGSVIVADLPTFSQVFENYLQKELATSKPVEKLRDPENEDIPEPSYTSTYDICRAMRKSIWALTEMTNAKLLDLIRQQGLIGLWDDLREITIGRVSESFSRYLYSYNVYLQLDSAQAFMTAIRDFTRKENHNRFMWSTTQKEFTCLIETPLSYIYNDSLMVWLNEVMTFLHELSRAKEILVSIQNGENWMYSRRVQNRIADMEAQEQERLIQEFRNAAINQVQNQPPALDDSSDNVSTISGSNSVSTEGQPMLSVVLVRKCQRLIYQLINILANIMELFHSRVKCIFDSTKKSFETGKIMIEAEKAIQLAEWQLRAMVEKSGNRKTVHQVINSYKTMADQLNLKLLSYDFRLHPIEEMERKLDQSLKLFEHFSKASITDSITVFHMLAAKLKKMLKLFVFLAAINSIYGYDSQLLFLVNQVYPEMSTFLTKDQFAEWFTVQALLMKSNETIFEMARDLYKATKLILTESQTKQAWTSITKAAKGYGGFEGLRKVVIKGLTAINNFAGPSIFMDREDYQALVEAGVNEDDLMTEVYRRMKTYWNIEFGQKACIFYAPGN</sequence>
<gene>
    <name evidence="2" type="ORF">WR25_25805</name>
</gene>
<proteinExistence type="predicted"/>
<dbReference type="Proteomes" id="UP000218231">
    <property type="component" value="Unassembled WGS sequence"/>
</dbReference>
<dbReference type="OrthoDB" id="5794263at2759"/>
<reference evidence="2 3" key="1">
    <citation type="journal article" date="2017" name="Curr. Biol.">
        <title>Genome architecture and evolution of a unichromosomal asexual nematode.</title>
        <authorList>
            <person name="Fradin H."/>
            <person name="Zegar C."/>
            <person name="Gutwein M."/>
            <person name="Lucas J."/>
            <person name="Kovtun M."/>
            <person name="Corcoran D."/>
            <person name="Baugh L.R."/>
            <person name="Kiontke K."/>
            <person name="Gunsalus K."/>
            <person name="Fitch D.H."/>
            <person name="Piano F."/>
        </authorList>
    </citation>
    <scope>NUCLEOTIDE SEQUENCE [LARGE SCALE GENOMIC DNA]</scope>
    <source>
        <strain evidence="2">PF1309</strain>
    </source>
</reference>
<comment type="caution">
    <text evidence="2">The sequence shown here is derived from an EMBL/GenBank/DDBJ whole genome shotgun (WGS) entry which is preliminary data.</text>
</comment>
<dbReference type="EMBL" id="LIAE01006379">
    <property type="protein sequence ID" value="PAV90370.1"/>
    <property type="molecule type" value="Genomic_DNA"/>
</dbReference>
<evidence type="ECO:0000313" key="2">
    <source>
        <dbReference type="EMBL" id="PAV90370.1"/>
    </source>
</evidence>
<dbReference type="STRING" id="2018661.A0A2A2LW06"/>